<reference evidence="4 5" key="1">
    <citation type="journal article" date="2007" name="Proc. Natl. Acad. Sci. U.S.A.">
        <title>Genome dynamics in a natural archaeal population.</title>
        <authorList>
            <person name="Allen E.E."/>
            <person name="Tyson G.W."/>
            <person name="Whitaker R.J."/>
            <person name="Detter J.C."/>
            <person name="Richardson P.M."/>
            <person name="Banfield J.F."/>
        </authorList>
    </citation>
    <scope>NUCLEOTIDE SEQUENCE [LARGE SCALE GENOMIC DNA]</scope>
    <source>
        <strain evidence="5">fer1</strain>
    </source>
</reference>
<evidence type="ECO:0000256" key="1">
    <source>
        <dbReference type="ARBA" id="ARBA00022741"/>
    </source>
</evidence>
<dbReference type="GO" id="GO:0005524">
    <property type="term" value="F:ATP binding"/>
    <property type="evidence" value="ECO:0007669"/>
    <property type="project" value="UniProtKB-KW"/>
</dbReference>
<dbReference type="PROSITE" id="PS00211">
    <property type="entry name" value="ABC_TRANSPORTER_1"/>
    <property type="match status" value="1"/>
</dbReference>
<dbReference type="PANTHER" id="PTHR43204">
    <property type="entry name" value="ABC TRANSPORTER I FAMILY MEMBER 6, CHLOROPLASTIC"/>
    <property type="match status" value="1"/>
</dbReference>
<keyword evidence="2" id="KW-0067">ATP-binding</keyword>
<dbReference type="PANTHER" id="PTHR43204:SF1">
    <property type="entry name" value="ABC TRANSPORTER I FAMILY MEMBER 6, CHLOROPLASTIC"/>
    <property type="match status" value="1"/>
</dbReference>
<proteinExistence type="predicted"/>
<dbReference type="InterPro" id="IPR017871">
    <property type="entry name" value="ABC_transporter-like_CS"/>
</dbReference>
<dbReference type="HOGENOM" id="CLU_000604_48_1_2"/>
<keyword evidence="1" id="KW-0547">Nucleotide-binding</keyword>
<dbReference type="InterPro" id="IPR003439">
    <property type="entry name" value="ABC_transporter-like_ATP-bd"/>
</dbReference>
<evidence type="ECO:0000313" key="5">
    <source>
        <dbReference type="Proteomes" id="UP000014660"/>
    </source>
</evidence>
<dbReference type="Pfam" id="PF00005">
    <property type="entry name" value="ABC_tran"/>
    <property type="match status" value="1"/>
</dbReference>
<keyword evidence="5" id="KW-1185">Reference proteome</keyword>
<dbReference type="SUPFAM" id="SSF52540">
    <property type="entry name" value="P-loop containing nucleoside triphosphate hydrolases"/>
    <property type="match status" value="1"/>
</dbReference>
<dbReference type="InterPro" id="IPR010230">
    <property type="entry name" value="FeS-cluster_ATPase_SufC"/>
</dbReference>
<sequence length="247" mass="27722">MTDMALKIENLKAEVEGKEILKGIDLTINSGEIHALMGPNGAGKSTLGEVLIGHPNYKITGGKILINGRDLTNATPEERARAGLFLAFQNPISISGVKISTFLRMAYNNLYPDEKMPLKEFFNMVKTVMKDVDMDESFISRSINDGFSGGERKRFEVLQMVILKPKIVILDEIDSGLDVDALKLVSAEIKKMHDQKVGFLIITHYQRILKDIIPEFVHVLKDGRIVMNGDNKVSDRIEDEGYDWIKE</sequence>
<dbReference type="InterPro" id="IPR027417">
    <property type="entry name" value="P-loop_NTPase"/>
</dbReference>
<feature type="domain" description="ABC transporter" evidence="3">
    <location>
        <begin position="6"/>
        <end position="247"/>
    </location>
</feature>
<dbReference type="InterPro" id="IPR003593">
    <property type="entry name" value="AAA+_ATPase"/>
</dbReference>
<dbReference type="AlphaFoldDB" id="S0AQ17"/>
<evidence type="ECO:0000256" key="2">
    <source>
        <dbReference type="ARBA" id="ARBA00022840"/>
    </source>
</evidence>
<dbReference type="CDD" id="cd03217">
    <property type="entry name" value="ABC_FeS_Assembly"/>
    <property type="match status" value="1"/>
</dbReference>
<dbReference type="Proteomes" id="UP000014660">
    <property type="component" value="Chromosome"/>
</dbReference>
<dbReference type="GO" id="GO:0016887">
    <property type="term" value="F:ATP hydrolysis activity"/>
    <property type="evidence" value="ECO:0007669"/>
    <property type="project" value="InterPro"/>
</dbReference>
<name>S0AQ17_FERAC</name>
<dbReference type="PROSITE" id="PS50893">
    <property type="entry name" value="ABC_TRANSPORTER_2"/>
    <property type="match status" value="1"/>
</dbReference>
<organism evidence="4 5">
    <name type="scientific">Ferroplasma acidarmanus Fer1</name>
    <dbReference type="NCBI Taxonomy" id="333146"/>
    <lineage>
        <taxon>Archaea</taxon>
        <taxon>Methanobacteriati</taxon>
        <taxon>Thermoplasmatota</taxon>
        <taxon>Thermoplasmata</taxon>
        <taxon>Thermoplasmatales</taxon>
        <taxon>Ferroplasmaceae</taxon>
        <taxon>Ferroplasma</taxon>
    </lineage>
</organism>
<evidence type="ECO:0000313" key="4">
    <source>
        <dbReference type="EMBL" id="AGO60155.1"/>
    </source>
</evidence>
<dbReference type="NCBIfam" id="TIGR01978">
    <property type="entry name" value="sufC"/>
    <property type="match status" value="1"/>
</dbReference>
<dbReference type="PATRIC" id="fig|333146.12.peg.185"/>
<gene>
    <name evidence="4" type="ORF">FACI_IFERC00001G0175</name>
</gene>
<protein>
    <recommendedName>
        <fullName evidence="3">ABC transporter domain-containing protein</fullName>
    </recommendedName>
</protein>
<evidence type="ECO:0000259" key="3">
    <source>
        <dbReference type="PROSITE" id="PS50893"/>
    </source>
</evidence>
<dbReference type="EMBL" id="CP004145">
    <property type="protein sequence ID" value="AGO60155.1"/>
    <property type="molecule type" value="Genomic_DNA"/>
</dbReference>
<dbReference type="Gene3D" id="3.40.50.300">
    <property type="entry name" value="P-loop containing nucleotide triphosphate hydrolases"/>
    <property type="match status" value="1"/>
</dbReference>
<dbReference type="SMART" id="SM00382">
    <property type="entry name" value="AAA"/>
    <property type="match status" value="1"/>
</dbReference>
<accession>S0AQ17</accession>
<dbReference type="KEGG" id="fac:FACI_IFERC01G0175"/>